<dbReference type="PANTHER" id="PTHR19211:SF6">
    <property type="entry name" value="BLL7188 PROTEIN"/>
    <property type="match status" value="1"/>
</dbReference>
<dbReference type="InterPro" id="IPR050611">
    <property type="entry name" value="ABCF"/>
</dbReference>
<dbReference type="InterPro" id="IPR027417">
    <property type="entry name" value="P-loop_NTPase"/>
</dbReference>
<evidence type="ECO:0000256" key="4">
    <source>
        <dbReference type="SAM" id="MobiDB-lite"/>
    </source>
</evidence>
<dbReference type="FunFam" id="3.40.50.300:FF:001320">
    <property type="entry name" value="Heme ABC transporter ATP-binding protein"/>
    <property type="match status" value="1"/>
</dbReference>
<dbReference type="SMART" id="SM00382">
    <property type="entry name" value="AAA"/>
    <property type="match status" value="2"/>
</dbReference>
<proteinExistence type="predicted"/>
<dbReference type="PROSITE" id="PS50893">
    <property type="entry name" value="ABC_TRANSPORTER_2"/>
    <property type="match status" value="1"/>
</dbReference>
<keyword evidence="2" id="KW-0547">Nucleotide-binding</keyword>
<evidence type="ECO:0000313" key="6">
    <source>
        <dbReference type="EMBL" id="TPG07279.1"/>
    </source>
</evidence>
<keyword evidence="1" id="KW-0677">Repeat</keyword>
<evidence type="ECO:0000256" key="1">
    <source>
        <dbReference type="ARBA" id="ARBA00022737"/>
    </source>
</evidence>
<dbReference type="Gene3D" id="3.40.50.300">
    <property type="entry name" value="P-loop containing nucleotide triphosphate hydrolases"/>
    <property type="match status" value="2"/>
</dbReference>
<dbReference type="InterPro" id="IPR003593">
    <property type="entry name" value="AAA+_ATPase"/>
</dbReference>
<sequence>MSDPRIRVSHLVFSWPDGTPVLDDLSFTLGPARTGLVAPNGAGKSTLLKLLAGELQAQAGQLDVDGVVGYLPQDLPMDREATVAQALGIAARLRALDAIRAGDADPAHFDTVDNDWDLRERTSAALARVGLPDMPLHRRLAMFSGGEAMSLRLAAQLLRRPDVLLLDEPTNNLDRAARQRLYATLQDWPGGLLVASHDRELLQGMDQIAELTPASLRLYGGGFDFYRRAVETEQNAAEQQARNLRSELRREKREMQQARERASRRAGNASRNLADAGLPRIVAGNRKRFAQVAAAKADGTHGDRVKQARARLLEATQSLGETTSLDLALPATRVPADRVLFAGEGLRIRQGGRDPFGEHGLTLAICGPQRIALRGANGVGKTTLLHILSGELVPDEGHIRRGPGRIAYLSQRLDLLDPARSVAENFAGHSLDMLIQERANLLARLQFQGARMHLPVGVLSSGERLRAVLACVLHAVPAPQLLLLDEPTNNLDLDTVAVLEEALHAYEGALVVVSHDEAFLAGIGMTRWLELVGGRLVEEVWDE</sequence>
<gene>
    <name evidence="6" type="ORF">EAH88_12565</name>
</gene>
<feature type="domain" description="ABC transporter" evidence="5">
    <location>
        <begin position="6"/>
        <end position="238"/>
    </location>
</feature>
<dbReference type="InterPro" id="IPR003439">
    <property type="entry name" value="ABC_transporter-like_ATP-bd"/>
</dbReference>
<protein>
    <submittedName>
        <fullName evidence="6">ABC transporter ATP-binding protein</fullName>
    </submittedName>
</protein>
<keyword evidence="3 6" id="KW-0067">ATP-binding</keyword>
<dbReference type="GO" id="GO:0016887">
    <property type="term" value="F:ATP hydrolysis activity"/>
    <property type="evidence" value="ECO:0007669"/>
    <property type="project" value="InterPro"/>
</dbReference>
<evidence type="ECO:0000256" key="2">
    <source>
        <dbReference type="ARBA" id="ARBA00022741"/>
    </source>
</evidence>
<evidence type="ECO:0000256" key="3">
    <source>
        <dbReference type="ARBA" id="ARBA00022840"/>
    </source>
</evidence>
<dbReference type="PANTHER" id="PTHR19211">
    <property type="entry name" value="ATP-BINDING TRANSPORT PROTEIN-RELATED"/>
    <property type="match status" value="1"/>
</dbReference>
<reference evidence="6 7" key="1">
    <citation type="journal article" date="2019" name="Environ. Microbiol.">
        <title>Species interactions and distinct microbial communities in high Arctic permafrost affected cryosols are associated with the CH4 and CO2 gas fluxes.</title>
        <authorList>
            <person name="Altshuler I."/>
            <person name="Hamel J."/>
            <person name="Turney S."/>
            <person name="Magnuson E."/>
            <person name="Levesque R."/>
            <person name="Greer C."/>
            <person name="Whyte L.G."/>
        </authorList>
    </citation>
    <scope>NUCLEOTIDE SEQUENCE [LARGE SCALE GENOMIC DNA]</scope>
    <source>
        <strain evidence="6 7">S13Y</strain>
    </source>
</reference>
<evidence type="ECO:0000259" key="5">
    <source>
        <dbReference type="PROSITE" id="PS50893"/>
    </source>
</evidence>
<keyword evidence="7" id="KW-1185">Reference proteome</keyword>
<feature type="compositionally biased region" description="Basic and acidic residues" evidence="4">
    <location>
        <begin position="250"/>
        <end position="263"/>
    </location>
</feature>
<organism evidence="6 7">
    <name type="scientific">Rhodanobacter glycinis</name>
    <dbReference type="NCBI Taxonomy" id="582702"/>
    <lineage>
        <taxon>Bacteria</taxon>
        <taxon>Pseudomonadati</taxon>
        <taxon>Pseudomonadota</taxon>
        <taxon>Gammaproteobacteria</taxon>
        <taxon>Lysobacterales</taxon>
        <taxon>Rhodanobacteraceae</taxon>
        <taxon>Rhodanobacter</taxon>
    </lineage>
</organism>
<dbReference type="Pfam" id="PF00005">
    <property type="entry name" value="ABC_tran"/>
    <property type="match status" value="2"/>
</dbReference>
<evidence type="ECO:0000313" key="7">
    <source>
        <dbReference type="Proteomes" id="UP000319486"/>
    </source>
</evidence>
<name>A0A502C5P8_9GAMM</name>
<dbReference type="CDD" id="cd03221">
    <property type="entry name" value="ABCF_EF-3"/>
    <property type="match status" value="2"/>
</dbReference>
<feature type="region of interest" description="Disordered" evidence="4">
    <location>
        <begin position="250"/>
        <end position="270"/>
    </location>
</feature>
<dbReference type="Proteomes" id="UP000319486">
    <property type="component" value="Unassembled WGS sequence"/>
</dbReference>
<dbReference type="SUPFAM" id="SSF52540">
    <property type="entry name" value="P-loop containing nucleoside triphosphate hydrolases"/>
    <property type="match status" value="2"/>
</dbReference>
<dbReference type="EMBL" id="RCZO01000007">
    <property type="protein sequence ID" value="TPG07279.1"/>
    <property type="molecule type" value="Genomic_DNA"/>
</dbReference>
<dbReference type="GO" id="GO:0005524">
    <property type="term" value="F:ATP binding"/>
    <property type="evidence" value="ECO:0007669"/>
    <property type="project" value="UniProtKB-KW"/>
</dbReference>
<comment type="caution">
    <text evidence="6">The sequence shown here is derived from an EMBL/GenBank/DDBJ whole genome shotgun (WGS) entry which is preliminary data.</text>
</comment>
<dbReference type="AlphaFoldDB" id="A0A502C5P8"/>
<accession>A0A502C5P8</accession>